<feature type="domain" description="Serine/threonine specific protein phosphatases" evidence="10">
    <location>
        <begin position="120"/>
        <end position="125"/>
    </location>
</feature>
<dbReference type="PROSITE" id="PS00125">
    <property type="entry name" value="SER_THR_PHOSPHATASE"/>
    <property type="match status" value="1"/>
</dbReference>
<organism evidence="11 12">
    <name type="scientific">Musa balbisiana</name>
    <name type="common">Banana</name>
    <dbReference type="NCBI Taxonomy" id="52838"/>
    <lineage>
        <taxon>Eukaryota</taxon>
        <taxon>Viridiplantae</taxon>
        <taxon>Streptophyta</taxon>
        <taxon>Embryophyta</taxon>
        <taxon>Tracheophyta</taxon>
        <taxon>Spermatophyta</taxon>
        <taxon>Magnoliopsida</taxon>
        <taxon>Liliopsida</taxon>
        <taxon>Zingiberales</taxon>
        <taxon>Musaceae</taxon>
        <taxon>Musa</taxon>
    </lineage>
</organism>
<dbReference type="FunFam" id="3.60.21.10:FF:000212">
    <property type="entry name" value="Serine/threonine-protein phosphatase"/>
    <property type="match status" value="1"/>
</dbReference>
<evidence type="ECO:0000256" key="5">
    <source>
        <dbReference type="ARBA" id="ARBA00022912"/>
    </source>
</evidence>
<dbReference type="Pfam" id="PF00149">
    <property type="entry name" value="Metallophos"/>
    <property type="match status" value="1"/>
</dbReference>
<dbReference type="GO" id="GO:0005737">
    <property type="term" value="C:cytoplasm"/>
    <property type="evidence" value="ECO:0007669"/>
    <property type="project" value="TreeGrafter"/>
</dbReference>
<evidence type="ECO:0000256" key="8">
    <source>
        <dbReference type="ARBA" id="ARBA00048336"/>
    </source>
</evidence>
<proteinExistence type="inferred from homology"/>
<evidence type="ECO:0000259" key="10">
    <source>
        <dbReference type="PROSITE" id="PS00125"/>
    </source>
</evidence>
<evidence type="ECO:0000256" key="2">
    <source>
        <dbReference type="ARBA" id="ARBA00005333"/>
    </source>
</evidence>
<keyword evidence="6" id="KW-0464">Manganese</keyword>
<keyword evidence="12" id="KW-1185">Reference proteome</keyword>
<evidence type="ECO:0000313" key="12">
    <source>
        <dbReference type="Proteomes" id="UP000317650"/>
    </source>
</evidence>
<dbReference type="PRINTS" id="PR00114">
    <property type="entry name" value="STPHPHTASE"/>
</dbReference>
<comment type="cofactor">
    <cofactor evidence="1">
        <name>Mn(2+)</name>
        <dbReference type="ChEBI" id="CHEBI:29035"/>
    </cofactor>
</comment>
<evidence type="ECO:0000256" key="6">
    <source>
        <dbReference type="ARBA" id="ARBA00023211"/>
    </source>
</evidence>
<evidence type="ECO:0000256" key="9">
    <source>
        <dbReference type="RuleBase" id="RU004273"/>
    </source>
</evidence>
<comment type="catalytic activity">
    <reaction evidence="7">
        <text>O-phospho-L-seryl-[protein] + H2O = L-seryl-[protein] + phosphate</text>
        <dbReference type="Rhea" id="RHEA:20629"/>
        <dbReference type="Rhea" id="RHEA-COMP:9863"/>
        <dbReference type="Rhea" id="RHEA-COMP:11604"/>
        <dbReference type="ChEBI" id="CHEBI:15377"/>
        <dbReference type="ChEBI" id="CHEBI:29999"/>
        <dbReference type="ChEBI" id="CHEBI:43474"/>
        <dbReference type="ChEBI" id="CHEBI:83421"/>
        <dbReference type="EC" id="3.1.3.16"/>
    </reaction>
</comment>
<name>A0A4S8JG76_MUSBA</name>
<protein>
    <recommendedName>
        <fullName evidence="9">Serine/threonine-protein phosphatase</fullName>
        <ecNumber evidence="9">3.1.3.16</ecNumber>
    </recommendedName>
</protein>
<keyword evidence="3" id="KW-0479">Metal-binding</keyword>
<comment type="caution">
    <text evidence="11">The sequence shown here is derived from an EMBL/GenBank/DDBJ whole genome shotgun (WGS) entry which is preliminary data.</text>
</comment>
<dbReference type="SUPFAM" id="SSF56300">
    <property type="entry name" value="Metallo-dependent phosphatases"/>
    <property type="match status" value="1"/>
</dbReference>
<evidence type="ECO:0000256" key="1">
    <source>
        <dbReference type="ARBA" id="ARBA00001936"/>
    </source>
</evidence>
<keyword evidence="5" id="KW-0904">Protein phosphatase</keyword>
<keyword evidence="4 9" id="KW-0378">Hydrolase</keyword>
<dbReference type="AlphaFoldDB" id="A0A4S8JG76"/>
<dbReference type="Proteomes" id="UP000317650">
    <property type="component" value="Chromosome 7"/>
</dbReference>
<dbReference type="Pfam" id="PF16891">
    <property type="entry name" value="STPPase_N"/>
    <property type="match status" value="1"/>
</dbReference>
<dbReference type="EMBL" id="PYDT01000005">
    <property type="protein sequence ID" value="THU60977.1"/>
    <property type="molecule type" value="Genomic_DNA"/>
</dbReference>
<comment type="similarity">
    <text evidence="2">Belongs to the PPP phosphatase family. PP-1 subfamily.</text>
</comment>
<reference evidence="11 12" key="1">
    <citation type="journal article" date="2019" name="Nat. Plants">
        <title>Genome sequencing of Musa balbisiana reveals subgenome evolution and function divergence in polyploid bananas.</title>
        <authorList>
            <person name="Yao X."/>
        </authorList>
    </citation>
    <scope>NUCLEOTIDE SEQUENCE [LARGE SCALE GENOMIC DNA]</scope>
    <source>
        <strain evidence="12">cv. DH-PKW</strain>
        <tissue evidence="11">Leaves</tissue>
    </source>
</reference>
<dbReference type="Gene3D" id="3.60.21.10">
    <property type="match status" value="1"/>
</dbReference>
<dbReference type="GO" id="GO:0005634">
    <property type="term" value="C:nucleus"/>
    <property type="evidence" value="ECO:0007669"/>
    <property type="project" value="TreeGrafter"/>
</dbReference>
<dbReference type="InterPro" id="IPR029052">
    <property type="entry name" value="Metallo-depent_PP-like"/>
</dbReference>
<dbReference type="InterPro" id="IPR050341">
    <property type="entry name" value="PP1_catalytic_subunit"/>
</dbReference>
<accession>A0A4S8JG76</accession>
<gene>
    <name evidence="11" type="ORF">C4D60_Mb07t18420</name>
</gene>
<evidence type="ECO:0000256" key="3">
    <source>
        <dbReference type="ARBA" id="ARBA00022723"/>
    </source>
</evidence>
<comment type="catalytic activity">
    <reaction evidence="8 9">
        <text>O-phospho-L-threonyl-[protein] + H2O = L-threonyl-[protein] + phosphate</text>
        <dbReference type="Rhea" id="RHEA:47004"/>
        <dbReference type="Rhea" id="RHEA-COMP:11060"/>
        <dbReference type="Rhea" id="RHEA-COMP:11605"/>
        <dbReference type="ChEBI" id="CHEBI:15377"/>
        <dbReference type="ChEBI" id="CHEBI:30013"/>
        <dbReference type="ChEBI" id="CHEBI:43474"/>
        <dbReference type="ChEBI" id="CHEBI:61977"/>
        <dbReference type="EC" id="3.1.3.16"/>
    </reaction>
</comment>
<dbReference type="InterPro" id="IPR006186">
    <property type="entry name" value="Ser/Thr-sp_prot-phosphatase"/>
</dbReference>
<evidence type="ECO:0000256" key="4">
    <source>
        <dbReference type="ARBA" id="ARBA00022801"/>
    </source>
</evidence>
<dbReference type="PANTHER" id="PTHR11668:SF504">
    <property type="entry name" value="SERINE_THREONINE-PROTEIN PHOSPHATASE PP1 ISOZYME 6"/>
    <property type="match status" value="1"/>
</dbReference>
<dbReference type="InterPro" id="IPR004843">
    <property type="entry name" value="Calcineurin-like_PHP"/>
</dbReference>
<dbReference type="GO" id="GO:0004722">
    <property type="term" value="F:protein serine/threonine phosphatase activity"/>
    <property type="evidence" value="ECO:0007669"/>
    <property type="project" value="UniProtKB-EC"/>
</dbReference>
<evidence type="ECO:0000256" key="7">
    <source>
        <dbReference type="ARBA" id="ARBA00047761"/>
    </source>
</evidence>
<dbReference type="STRING" id="52838.A0A4S8JG76"/>
<dbReference type="GO" id="GO:0046872">
    <property type="term" value="F:metal ion binding"/>
    <property type="evidence" value="ECO:0007669"/>
    <property type="project" value="UniProtKB-KW"/>
</dbReference>
<dbReference type="InterPro" id="IPR031675">
    <property type="entry name" value="STPPase_N"/>
</dbReference>
<dbReference type="PANTHER" id="PTHR11668">
    <property type="entry name" value="SERINE/THREONINE PROTEIN PHOSPHATASE"/>
    <property type="match status" value="1"/>
</dbReference>
<dbReference type="EC" id="3.1.3.16" evidence="9"/>
<dbReference type="SMART" id="SM00156">
    <property type="entry name" value="PP2Ac"/>
    <property type="match status" value="1"/>
</dbReference>
<evidence type="ECO:0000313" key="11">
    <source>
        <dbReference type="EMBL" id="THU60977.1"/>
    </source>
</evidence>
<sequence>MPIDAALLDDIIRRLLLSKGSRPAKYAQLTDKEIRQLCIASKEIFLGQPNLLELEAPIKICGDIHGQYTDLLRLFECGGYPPRANYLFLGDYVDRGKQSIETICLLLAYKIKYPESFFLLRGNHECASINRIYGFYDECKRRYYVHLWRVFTDCFNCLPAAALIEDKILCLHGGLSPQLKNLNQIRNIARPVDVPDTGLLCDLLWSDPDENIQGWGENDRGISYTFGPDVTSSAVPTRLVVSSRRFICGFDTFAMSYGALHCLTMNWSLGQVVQDGYKFFAGQRLVTVFSAPNYCGEFNNAGAMMNVDGNLQCSFQILQPTEKMGLWNKLSRSGTASGKVWKD</sequence>